<dbReference type="PATRIC" id="fig|104102.7.peg.3093"/>
<gene>
    <name evidence="1" type="ORF">AtDm6_3138</name>
</gene>
<dbReference type="Proteomes" id="UP000029448">
    <property type="component" value="Unassembled WGS sequence"/>
</dbReference>
<accession>A0A095AWK0</accession>
<name>A0A095AWK0_9PROT</name>
<dbReference type="EMBL" id="JOKM01000103">
    <property type="protein sequence ID" value="KGB21143.1"/>
    <property type="molecule type" value="Genomic_DNA"/>
</dbReference>
<evidence type="ECO:0000313" key="1">
    <source>
        <dbReference type="EMBL" id="KGB21143.1"/>
    </source>
</evidence>
<protein>
    <submittedName>
        <fullName evidence="1">Uncharacterized protein</fullName>
    </submittedName>
</protein>
<proteinExistence type="predicted"/>
<organism evidence="1 2">
    <name type="scientific">Acetobacter tropicalis</name>
    <dbReference type="NCBI Taxonomy" id="104102"/>
    <lineage>
        <taxon>Bacteria</taxon>
        <taxon>Pseudomonadati</taxon>
        <taxon>Pseudomonadota</taxon>
        <taxon>Alphaproteobacteria</taxon>
        <taxon>Acetobacterales</taxon>
        <taxon>Acetobacteraceae</taxon>
        <taxon>Acetobacter</taxon>
    </lineage>
</organism>
<keyword evidence="2" id="KW-1185">Reference proteome</keyword>
<sequence>MAFRYTKPACSQIDQVHQGGGAHYKYHSQILTVVRCRSPIVRCAGQSGNRLARLSRMQPGAGA</sequence>
<dbReference type="AlphaFoldDB" id="A0A095AWK0"/>
<dbReference type="STRING" id="104102.AtDm6_3138"/>
<reference evidence="1 2" key="1">
    <citation type="submission" date="2014-06" db="EMBL/GenBank/DDBJ databases">
        <title>Functional and comparative genomic analyses of the Drosophila gut microbiota identify candidate symbiosis factors.</title>
        <authorList>
            <person name="Newell P.D."/>
            <person name="Chaston J.M."/>
            <person name="Douglas A.E."/>
        </authorList>
    </citation>
    <scope>NUCLEOTIDE SEQUENCE [LARGE SCALE GENOMIC DNA]</scope>
    <source>
        <strain evidence="1 2">DmCS_006</strain>
    </source>
</reference>
<evidence type="ECO:0000313" key="2">
    <source>
        <dbReference type="Proteomes" id="UP000029448"/>
    </source>
</evidence>
<comment type="caution">
    <text evidence="1">The sequence shown here is derived from an EMBL/GenBank/DDBJ whole genome shotgun (WGS) entry which is preliminary data.</text>
</comment>